<dbReference type="KEGG" id="vg:75691092"/>
<protein>
    <submittedName>
        <fullName evidence="1">Uncharacterized protein</fullName>
    </submittedName>
</protein>
<organism evidence="1 2">
    <name type="scientific">uncultured phage cr54_1</name>
    <dbReference type="NCBI Taxonomy" id="2986398"/>
    <lineage>
        <taxon>Viruses</taxon>
        <taxon>Duplodnaviria</taxon>
        <taxon>Heunggongvirae</taxon>
        <taxon>Uroviricota</taxon>
        <taxon>Caudoviricetes</taxon>
        <taxon>Crassvirales</taxon>
        <taxon>Intestiviridae</taxon>
        <taxon>Churivirinae</taxon>
        <taxon>Jahgtovirus</taxon>
        <taxon>Jahgtovirus intestinalis</taxon>
    </lineage>
</organism>
<sequence length="168" mass="19237">MVYVIVTVAWLIGHGLPVLAHQRKSKDGSKVLIGYEQIAPVLTQADEENLTKYYWDSQELTEVLNGEEWSWEEEGQEVPIDTNFNSFLVIAAGISYAKLHINEYNFDNAKALELKELYPAWESFFDKIIKVNTIVNYEGNLYRCIVETSPVREGATPVDSIENYELIE</sequence>
<evidence type="ECO:0000313" key="2">
    <source>
        <dbReference type="Proteomes" id="UP000827440"/>
    </source>
</evidence>
<gene>
    <name evidence="1" type="primary">gp_20505</name>
</gene>
<dbReference type="Proteomes" id="UP000827440">
    <property type="component" value="Segment"/>
</dbReference>
<name>A0AAE7S1F3_9CAUD</name>
<evidence type="ECO:0000313" key="1">
    <source>
        <dbReference type="EMBL" id="QWM89960.1"/>
    </source>
</evidence>
<keyword evidence="2" id="KW-1185">Reference proteome</keyword>
<dbReference type="EMBL" id="MZ130484">
    <property type="protein sequence ID" value="QWM89960.1"/>
    <property type="molecule type" value="Genomic_DNA"/>
</dbReference>
<accession>A0AAE7S1F3</accession>
<reference evidence="1 2" key="1">
    <citation type="submission" date="2021-04" db="EMBL/GenBank/DDBJ databases">
        <authorList>
            <person name="Shkoporov A.N."/>
            <person name="Stockdale S.R."/>
            <person name="Guerin E."/>
            <person name="Ross R.P."/>
            <person name="Hill C."/>
        </authorList>
    </citation>
    <scope>NUCLEOTIDE SEQUENCE [LARGE SCALE GENOMIC DNA]</scope>
    <source>
        <strain evidence="2">cr54_1</strain>
    </source>
</reference>
<dbReference type="GeneID" id="75691092"/>
<proteinExistence type="predicted"/>
<dbReference type="RefSeq" id="YP_010359532.1">
    <property type="nucleotide sequence ID" value="NC_062774.1"/>
</dbReference>